<protein>
    <submittedName>
        <fullName evidence="2">Uncharacterized protein</fullName>
    </submittedName>
</protein>
<gene>
    <name evidence="2" type="ORF">Fcan01_09544</name>
</gene>
<keyword evidence="1" id="KW-0812">Transmembrane</keyword>
<dbReference type="AlphaFoldDB" id="A0A226EDV0"/>
<dbReference type="Proteomes" id="UP000198287">
    <property type="component" value="Unassembled WGS sequence"/>
</dbReference>
<keyword evidence="1" id="KW-0472">Membrane</keyword>
<sequence length="193" mass="22411">MLPARLVICVVRILLFEKVYKKMIRFSQANHQAFSSFLSILYIILWHMLLSVRPRHEFSLANKTSLSSSLVVMMIIIIYPSIHGPVELTTSNQNLLQREVVILHRSWLEDWSKRWAKVAKVKHSIRQKTWRENRVLHSSIHPFLFPAKPSQNLSHPSSCSLTEEEELKKHPLHSQLTSFIIMVAKEGTVGFGY</sequence>
<feature type="transmembrane region" description="Helical" evidence="1">
    <location>
        <begin position="31"/>
        <end position="52"/>
    </location>
</feature>
<evidence type="ECO:0000256" key="1">
    <source>
        <dbReference type="SAM" id="Phobius"/>
    </source>
</evidence>
<feature type="transmembrane region" description="Helical" evidence="1">
    <location>
        <begin position="64"/>
        <end position="82"/>
    </location>
</feature>
<keyword evidence="3" id="KW-1185">Reference proteome</keyword>
<accession>A0A226EDV0</accession>
<comment type="caution">
    <text evidence="2">The sequence shown here is derived from an EMBL/GenBank/DDBJ whole genome shotgun (WGS) entry which is preliminary data.</text>
</comment>
<name>A0A226EDV0_FOLCA</name>
<evidence type="ECO:0000313" key="2">
    <source>
        <dbReference type="EMBL" id="OXA55702.1"/>
    </source>
</evidence>
<keyword evidence="1" id="KW-1133">Transmembrane helix</keyword>
<reference evidence="2 3" key="1">
    <citation type="submission" date="2015-12" db="EMBL/GenBank/DDBJ databases">
        <title>The genome of Folsomia candida.</title>
        <authorList>
            <person name="Faddeeva A."/>
            <person name="Derks M.F."/>
            <person name="Anvar Y."/>
            <person name="Smit S."/>
            <person name="Van Straalen N."/>
            <person name="Roelofs D."/>
        </authorList>
    </citation>
    <scope>NUCLEOTIDE SEQUENCE [LARGE SCALE GENOMIC DNA]</scope>
    <source>
        <strain evidence="2 3">VU population</strain>
        <tissue evidence="2">Whole body</tissue>
    </source>
</reference>
<dbReference type="EMBL" id="LNIX01000004">
    <property type="protein sequence ID" value="OXA55702.1"/>
    <property type="molecule type" value="Genomic_DNA"/>
</dbReference>
<proteinExistence type="predicted"/>
<organism evidence="2 3">
    <name type="scientific">Folsomia candida</name>
    <name type="common">Springtail</name>
    <dbReference type="NCBI Taxonomy" id="158441"/>
    <lineage>
        <taxon>Eukaryota</taxon>
        <taxon>Metazoa</taxon>
        <taxon>Ecdysozoa</taxon>
        <taxon>Arthropoda</taxon>
        <taxon>Hexapoda</taxon>
        <taxon>Collembola</taxon>
        <taxon>Entomobryomorpha</taxon>
        <taxon>Isotomoidea</taxon>
        <taxon>Isotomidae</taxon>
        <taxon>Proisotominae</taxon>
        <taxon>Folsomia</taxon>
    </lineage>
</organism>
<evidence type="ECO:0000313" key="3">
    <source>
        <dbReference type="Proteomes" id="UP000198287"/>
    </source>
</evidence>